<dbReference type="Pfam" id="PF13041">
    <property type="entry name" value="PPR_2"/>
    <property type="match status" value="1"/>
</dbReference>
<feature type="region of interest" description="Disordered" evidence="3">
    <location>
        <begin position="40"/>
        <end position="63"/>
    </location>
</feature>
<dbReference type="PROSITE" id="PS51375">
    <property type="entry name" value="PPR"/>
    <property type="match status" value="4"/>
</dbReference>
<evidence type="ECO:0000313" key="5">
    <source>
        <dbReference type="Proteomes" id="UP000604046"/>
    </source>
</evidence>
<dbReference type="EMBL" id="CAJNDS010002294">
    <property type="protein sequence ID" value="CAE7416060.1"/>
    <property type="molecule type" value="Genomic_DNA"/>
</dbReference>
<feature type="repeat" description="PPR" evidence="2">
    <location>
        <begin position="220"/>
        <end position="250"/>
    </location>
</feature>
<dbReference type="OrthoDB" id="1709053at2759"/>
<accession>A0A812R1P8</accession>
<evidence type="ECO:0000313" key="4">
    <source>
        <dbReference type="EMBL" id="CAE7416060.1"/>
    </source>
</evidence>
<evidence type="ECO:0008006" key="6">
    <source>
        <dbReference type="Google" id="ProtNLM"/>
    </source>
</evidence>
<comment type="caution">
    <text evidence="4">The sequence shown here is derived from an EMBL/GenBank/DDBJ whole genome shotgun (WGS) entry which is preliminary data.</text>
</comment>
<sequence>MCHGAFLAAVAAIKQHSSRSTMAKAAAKIQLHGLRSLASVHGSKVPDSTAEPQKNTAENGSESSTKRFNFAAVSWSPGTAQAVPGTGTLDSEPTGEKVVEDPSSARTKRDRVSEQEISYSIVIAGFARRGRPNVAAMFLEAMVEHGISPNVFVFNAVIAAFAGHADVAEAASWLRRMKEHGVQPNVMTITSLIDACAKAGEAAEAVRWFRVIDEMGLRPNAVSYNAVINAFARRGDCFGAMDWLERMQHDVEPDQADTCYSRMTA</sequence>
<dbReference type="Proteomes" id="UP000604046">
    <property type="component" value="Unassembled WGS sequence"/>
</dbReference>
<feature type="repeat" description="PPR" evidence="2">
    <location>
        <begin position="185"/>
        <end position="219"/>
    </location>
</feature>
<feature type="repeat" description="PPR" evidence="2">
    <location>
        <begin position="115"/>
        <end position="149"/>
    </location>
</feature>
<evidence type="ECO:0000256" key="1">
    <source>
        <dbReference type="ARBA" id="ARBA00022737"/>
    </source>
</evidence>
<dbReference type="InterPro" id="IPR002885">
    <property type="entry name" value="PPR_rpt"/>
</dbReference>
<evidence type="ECO:0000256" key="3">
    <source>
        <dbReference type="SAM" id="MobiDB-lite"/>
    </source>
</evidence>
<dbReference type="NCBIfam" id="TIGR00756">
    <property type="entry name" value="PPR"/>
    <property type="match status" value="4"/>
</dbReference>
<feature type="compositionally biased region" description="Polar residues" evidence="3">
    <location>
        <begin position="50"/>
        <end position="63"/>
    </location>
</feature>
<dbReference type="PANTHER" id="PTHR47447:SF28">
    <property type="entry name" value="PENTACOTRIPEPTIDE-REPEAT REGION OF PRORP DOMAIN-CONTAINING PROTEIN"/>
    <property type="match status" value="1"/>
</dbReference>
<dbReference type="Gene3D" id="1.25.40.10">
    <property type="entry name" value="Tetratricopeptide repeat domain"/>
    <property type="match status" value="2"/>
</dbReference>
<name>A0A812R1P8_9DINO</name>
<evidence type="ECO:0000256" key="2">
    <source>
        <dbReference type="PROSITE-ProRule" id="PRU00708"/>
    </source>
</evidence>
<organism evidence="4 5">
    <name type="scientific">Symbiodinium natans</name>
    <dbReference type="NCBI Taxonomy" id="878477"/>
    <lineage>
        <taxon>Eukaryota</taxon>
        <taxon>Sar</taxon>
        <taxon>Alveolata</taxon>
        <taxon>Dinophyceae</taxon>
        <taxon>Suessiales</taxon>
        <taxon>Symbiodiniaceae</taxon>
        <taxon>Symbiodinium</taxon>
    </lineage>
</organism>
<gene>
    <name evidence="4" type="ORF">SNAT2548_LOCUS22623</name>
</gene>
<dbReference type="Pfam" id="PF01535">
    <property type="entry name" value="PPR"/>
    <property type="match status" value="2"/>
</dbReference>
<proteinExistence type="predicted"/>
<reference evidence="4" key="1">
    <citation type="submission" date="2021-02" db="EMBL/GenBank/DDBJ databases">
        <authorList>
            <person name="Dougan E. K."/>
            <person name="Rhodes N."/>
            <person name="Thang M."/>
            <person name="Chan C."/>
        </authorList>
    </citation>
    <scope>NUCLEOTIDE SEQUENCE</scope>
</reference>
<keyword evidence="1" id="KW-0677">Repeat</keyword>
<protein>
    <recommendedName>
        <fullName evidence="6">Pentatricopeptide repeat-containing protein</fullName>
    </recommendedName>
</protein>
<feature type="region of interest" description="Disordered" evidence="3">
    <location>
        <begin position="79"/>
        <end position="111"/>
    </location>
</feature>
<dbReference type="InterPro" id="IPR011990">
    <property type="entry name" value="TPR-like_helical_dom_sf"/>
</dbReference>
<dbReference type="AlphaFoldDB" id="A0A812R1P8"/>
<dbReference type="PANTHER" id="PTHR47447">
    <property type="entry name" value="OS03G0856100 PROTEIN"/>
    <property type="match status" value="1"/>
</dbReference>
<keyword evidence="5" id="KW-1185">Reference proteome</keyword>
<feature type="repeat" description="PPR" evidence="2">
    <location>
        <begin position="150"/>
        <end position="184"/>
    </location>
</feature>